<dbReference type="InterPro" id="IPR008538">
    <property type="entry name" value="Uma2"/>
</dbReference>
<feature type="domain" description="Putative restriction endonuclease" evidence="1">
    <location>
        <begin position="12"/>
        <end position="90"/>
    </location>
</feature>
<keyword evidence="3" id="KW-1185">Reference proteome</keyword>
<gene>
    <name evidence="2" type="ORF">SAMN02746019_00024240</name>
</gene>
<dbReference type="AlphaFoldDB" id="A0A212QFK3"/>
<name>A0A212QFK3_9CHLR</name>
<proteinExistence type="predicted"/>
<dbReference type="PANTHER" id="PTHR35400:SF1">
    <property type="entry name" value="SLR1083 PROTEIN"/>
    <property type="match status" value="1"/>
</dbReference>
<dbReference type="InParanoid" id="A0A212QFK3"/>
<dbReference type="CDD" id="cd06260">
    <property type="entry name" value="DUF820-like"/>
    <property type="match status" value="1"/>
</dbReference>
<dbReference type="InterPro" id="IPR011335">
    <property type="entry name" value="Restrct_endonuc-II-like"/>
</dbReference>
<dbReference type="InterPro" id="IPR012296">
    <property type="entry name" value="Nuclease_put_TT1808"/>
</dbReference>
<dbReference type="Gene3D" id="3.90.1570.10">
    <property type="entry name" value="tt1808, chain A"/>
    <property type="match status" value="1"/>
</dbReference>
<protein>
    <submittedName>
        <fullName evidence="2">Putative restriction endonuclease</fullName>
    </submittedName>
</protein>
<evidence type="ECO:0000313" key="2">
    <source>
        <dbReference type="EMBL" id="SNB58133.1"/>
    </source>
</evidence>
<dbReference type="Proteomes" id="UP000197025">
    <property type="component" value="Unassembled WGS sequence"/>
</dbReference>
<dbReference type="PANTHER" id="PTHR35400">
    <property type="entry name" value="SLR1083 PROTEIN"/>
    <property type="match status" value="1"/>
</dbReference>
<dbReference type="EMBL" id="FYEK01000005">
    <property type="protein sequence ID" value="SNB58133.1"/>
    <property type="molecule type" value="Genomic_DNA"/>
</dbReference>
<dbReference type="GO" id="GO:0004519">
    <property type="term" value="F:endonuclease activity"/>
    <property type="evidence" value="ECO:0007669"/>
    <property type="project" value="UniProtKB-KW"/>
</dbReference>
<keyword evidence="2" id="KW-0540">Nuclease</keyword>
<keyword evidence="2" id="KW-0255">Endonuclease</keyword>
<feature type="non-terminal residue" evidence="2">
    <location>
        <position position="100"/>
    </location>
</feature>
<reference evidence="3" key="1">
    <citation type="submission" date="2017-06" db="EMBL/GenBank/DDBJ databases">
        <authorList>
            <person name="Varghese N."/>
            <person name="Submissions S."/>
        </authorList>
    </citation>
    <scope>NUCLEOTIDE SEQUENCE [LARGE SCALE GENOMIC DNA]</scope>
    <source>
        <strain evidence="3">JAD2</strain>
    </source>
</reference>
<sequence>MRVQVQRRLFTVEEYHRMAEAGILSEDDRVELIEGELVTMSPIGSRHAACVKRLVRLLDRAVGDRAIVGAQDPIRLGTRSEPQPDVALLRYRPDFYASAH</sequence>
<dbReference type="RefSeq" id="WP_143597485.1">
    <property type="nucleotide sequence ID" value="NZ_FYEK01000005.1"/>
</dbReference>
<evidence type="ECO:0000259" key="1">
    <source>
        <dbReference type="Pfam" id="PF05685"/>
    </source>
</evidence>
<dbReference type="Pfam" id="PF05685">
    <property type="entry name" value="Uma2"/>
    <property type="match status" value="1"/>
</dbReference>
<organism evidence="2 3">
    <name type="scientific">Thermoflexus hugenholtzii JAD2</name>
    <dbReference type="NCBI Taxonomy" id="877466"/>
    <lineage>
        <taxon>Bacteria</taxon>
        <taxon>Bacillati</taxon>
        <taxon>Chloroflexota</taxon>
        <taxon>Thermoflexia</taxon>
        <taxon>Thermoflexales</taxon>
        <taxon>Thermoflexaceae</taxon>
        <taxon>Thermoflexus</taxon>
    </lineage>
</organism>
<accession>A0A212QFK3</accession>
<evidence type="ECO:0000313" key="3">
    <source>
        <dbReference type="Proteomes" id="UP000197025"/>
    </source>
</evidence>
<dbReference type="SUPFAM" id="SSF52980">
    <property type="entry name" value="Restriction endonuclease-like"/>
    <property type="match status" value="1"/>
</dbReference>
<keyword evidence="2" id="KW-0378">Hydrolase</keyword>